<keyword evidence="1" id="KW-0677">Repeat</keyword>
<evidence type="ECO:0000313" key="5">
    <source>
        <dbReference type="Proteomes" id="UP000187406"/>
    </source>
</evidence>
<dbReference type="AlphaFoldDB" id="A0A1Q3C713"/>
<comment type="similarity">
    <text evidence="2">Belongs to the PPR family. PCMP-E subfamily.</text>
</comment>
<dbReference type="Pfam" id="PF20431">
    <property type="entry name" value="E_motif"/>
    <property type="match status" value="1"/>
</dbReference>
<dbReference type="PANTHER" id="PTHR47926:SF347">
    <property type="entry name" value="PENTATRICOPEPTIDE REPEAT-CONTAINING PROTEIN"/>
    <property type="match status" value="1"/>
</dbReference>
<gene>
    <name evidence="4" type="ORF">CFOL_v3_19551</name>
</gene>
<keyword evidence="5" id="KW-1185">Reference proteome</keyword>
<dbReference type="InterPro" id="IPR002885">
    <property type="entry name" value="PPR_rpt"/>
</dbReference>
<dbReference type="FunFam" id="1.25.40.10:FF:000361">
    <property type="entry name" value="Pentatricopeptide repeat-containing protein chloroplastic"/>
    <property type="match status" value="1"/>
</dbReference>
<dbReference type="InterPro" id="IPR011990">
    <property type="entry name" value="TPR-like_helical_dom_sf"/>
</dbReference>
<evidence type="ECO:0000313" key="4">
    <source>
        <dbReference type="EMBL" id="GAV76076.1"/>
    </source>
</evidence>
<dbReference type="InParanoid" id="A0A1Q3C713"/>
<feature type="repeat" description="PPR" evidence="3">
    <location>
        <begin position="196"/>
        <end position="230"/>
    </location>
</feature>
<feature type="repeat" description="PPR" evidence="3">
    <location>
        <begin position="295"/>
        <end position="329"/>
    </location>
</feature>
<dbReference type="OrthoDB" id="185373at2759"/>
<dbReference type="FunFam" id="1.25.40.10:FF:000090">
    <property type="entry name" value="Pentatricopeptide repeat-containing protein, chloroplastic"/>
    <property type="match status" value="1"/>
</dbReference>
<dbReference type="Pfam" id="PF13041">
    <property type="entry name" value="PPR_2"/>
    <property type="match status" value="3"/>
</dbReference>
<dbReference type="InterPro" id="IPR046848">
    <property type="entry name" value="E_motif"/>
</dbReference>
<dbReference type="NCBIfam" id="TIGR00756">
    <property type="entry name" value="PPR"/>
    <property type="match status" value="7"/>
</dbReference>
<dbReference type="GO" id="GO:0009451">
    <property type="term" value="P:RNA modification"/>
    <property type="evidence" value="ECO:0007669"/>
    <property type="project" value="InterPro"/>
</dbReference>
<feature type="repeat" description="PPR" evidence="3">
    <location>
        <begin position="497"/>
        <end position="531"/>
    </location>
</feature>
<dbReference type="FunFam" id="1.25.40.10:FF:000344">
    <property type="entry name" value="Pentatricopeptide repeat-containing protein"/>
    <property type="match status" value="1"/>
</dbReference>
<dbReference type="InterPro" id="IPR046960">
    <property type="entry name" value="PPR_At4g14850-like_plant"/>
</dbReference>
<dbReference type="EMBL" id="BDDD01001448">
    <property type="protein sequence ID" value="GAV76076.1"/>
    <property type="molecule type" value="Genomic_DNA"/>
</dbReference>
<dbReference type="FunCoup" id="A0A1Q3C713">
    <property type="interactions" value="60"/>
</dbReference>
<name>A0A1Q3C713_CEPFO</name>
<dbReference type="STRING" id="3775.A0A1Q3C713"/>
<dbReference type="PROSITE" id="PS51375">
    <property type="entry name" value="PPR"/>
    <property type="match status" value="8"/>
</dbReference>
<feature type="repeat" description="PPR" evidence="3">
    <location>
        <begin position="95"/>
        <end position="129"/>
    </location>
</feature>
<reference evidence="5" key="1">
    <citation type="submission" date="2016-04" db="EMBL/GenBank/DDBJ databases">
        <title>Cephalotus genome sequencing.</title>
        <authorList>
            <person name="Fukushima K."/>
            <person name="Hasebe M."/>
            <person name="Fang X."/>
        </authorList>
    </citation>
    <scope>NUCLEOTIDE SEQUENCE [LARGE SCALE GENOMIC DNA]</scope>
    <source>
        <strain evidence="5">cv. St1</strain>
    </source>
</reference>
<feature type="repeat" description="PPR" evidence="3">
    <location>
        <begin position="700"/>
        <end position="734"/>
    </location>
</feature>
<comment type="caution">
    <text evidence="4">The sequence shown here is derived from an EMBL/GenBank/DDBJ whole genome shotgun (WGS) entry which is preliminary data.</text>
</comment>
<dbReference type="Proteomes" id="UP000187406">
    <property type="component" value="Unassembled WGS sequence"/>
</dbReference>
<dbReference type="Gene3D" id="1.25.40.10">
    <property type="entry name" value="Tetratricopeptide repeat domain"/>
    <property type="match status" value="7"/>
</dbReference>
<feature type="repeat" description="PPR" evidence="3">
    <location>
        <begin position="396"/>
        <end position="430"/>
    </location>
</feature>
<organism evidence="4 5">
    <name type="scientific">Cephalotus follicularis</name>
    <name type="common">Albany pitcher plant</name>
    <dbReference type="NCBI Taxonomy" id="3775"/>
    <lineage>
        <taxon>Eukaryota</taxon>
        <taxon>Viridiplantae</taxon>
        <taxon>Streptophyta</taxon>
        <taxon>Embryophyta</taxon>
        <taxon>Tracheophyta</taxon>
        <taxon>Spermatophyta</taxon>
        <taxon>Magnoliopsida</taxon>
        <taxon>eudicotyledons</taxon>
        <taxon>Gunneridae</taxon>
        <taxon>Pentapetalae</taxon>
        <taxon>rosids</taxon>
        <taxon>fabids</taxon>
        <taxon>Oxalidales</taxon>
        <taxon>Cephalotaceae</taxon>
        <taxon>Cephalotus</taxon>
    </lineage>
</organism>
<dbReference type="GO" id="GO:0003729">
    <property type="term" value="F:mRNA binding"/>
    <property type="evidence" value="ECO:0007669"/>
    <property type="project" value="UniProtKB-ARBA"/>
</dbReference>
<dbReference type="FunFam" id="1.25.40.10:FF:000436">
    <property type="entry name" value="Pentatricopeptide repeat-containing protein At5g39350 family"/>
    <property type="match status" value="1"/>
</dbReference>
<evidence type="ECO:0000256" key="3">
    <source>
        <dbReference type="PROSITE-ProRule" id="PRU00708"/>
    </source>
</evidence>
<protein>
    <submittedName>
        <fullName evidence="4">PPR domain-containing protein/PPR_2 domain-containing protein</fullName>
    </submittedName>
</protein>
<dbReference type="FunFam" id="1.25.40.10:FF:000073">
    <property type="entry name" value="Pentatricopeptide repeat-containing protein chloroplastic"/>
    <property type="match status" value="1"/>
</dbReference>
<dbReference type="Pfam" id="PF01535">
    <property type="entry name" value="PPR"/>
    <property type="match status" value="9"/>
</dbReference>
<dbReference type="PANTHER" id="PTHR47926">
    <property type="entry name" value="PENTATRICOPEPTIDE REPEAT-CONTAINING PROTEIN"/>
    <property type="match status" value="1"/>
</dbReference>
<evidence type="ECO:0000256" key="1">
    <source>
        <dbReference type="ARBA" id="ARBA00022737"/>
    </source>
</evidence>
<sequence length="878" mass="97635">MTGKQALLQGRPLHALSATHEITHSPSTTPQYYTNYLGFLSSCKDLNSLLQIHCRLIVSGLKNDNPTSTHLINSYSSFKKCHLARLVFDYTQNPSVVLCNTMIRAYTRANQHKDAINMYHFMLNKGLEPDKYSFTFVLKACTCVLDLQEGILVHGEIINRKLECDVYIGTGLVDMYSKMGDLRSAREAFDKMPTRDVVAWNAMIAGLAQSLDPCEAMGFFKRMQLCGVEPNSVSLLNVMPAVSKLMDIDASRIIHGHVIRKGFSPVLYNGLIDVYCKCGNVYAARCIFDRMCGRDDVSWGTMMAGYAHNGSFIEVLELVDSMKTKNLKMSKVSVVSALLAVAEMRDLEQGKEIHDFAIQQGFDSNIVVATIIMTMYAKCGLVQKAKQLFWGLQERDLVAWSAIIATFVQSGYPEETLSFFRDLLKDDLRPNNVILVSVLPACAELSSLRLGKSIHCYAIKNYIDSDISTGTALVSMYARCGFFFSALIIFNRIPCKDVVTWNALINAYAQYGYPYHAVEMFHKLQASEANADSKTVVGLLPACALLNDLDLGSCIHGQTVKCGFESDCYVYNALIDMYAKCGSLSSAEFLFTRTEFNKDKISWNVIISGYMQNGHAREAISAYNQMKLEHFRPNIVTIVSILPAMAYLSALREGMAIHACIIKMGYQSNTLVGNSLIDMYAKCGRLDYSENSFNEVCNKDTVSWNAMITGYAVHGQGDHAIALLSLMQEKHVRVDSTSFISVLSGCRHAGLIEEGRKMFYSIREKYNLEPDLGHYACMVDLLGRAGLFDETLALIKAMPMKPDAGVWGALLNACRMHSNVQLAKVALNHLVELEPKSSTHYIVLSSIYAQSGRWADAGKTRLKINETGLKKTPGCSWG</sequence>
<feature type="repeat" description="PPR" evidence="3">
    <location>
        <begin position="264"/>
        <end position="294"/>
    </location>
</feature>
<feature type="repeat" description="PPR" evidence="3">
    <location>
        <begin position="599"/>
        <end position="633"/>
    </location>
</feature>
<evidence type="ECO:0000256" key="2">
    <source>
        <dbReference type="ARBA" id="ARBA00061659"/>
    </source>
</evidence>
<proteinExistence type="inferred from homology"/>
<accession>A0A1Q3C713</accession>